<dbReference type="GO" id="GO:0005654">
    <property type="term" value="C:nucleoplasm"/>
    <property type="evidence" value="ECO:0007669"/>
    <property type="project" value="TreeGrafter"/>
</dbReference>
<dbReference type="AlphaFoldDB" id="A0A485NSS9"/>
<keyword evidence="3" id="KW-1185">Reference proteome</keyword>
<protein>
    <submittedName>
        <fullName evidence="2">At rich interactive domain 1b</fullName>
    </submittedName>
</protein>
<dbReference type="PANTHER" id="PTHR12656">
    <property type="entry name" value="BRG-1 ASSOCIATED FACTOR 250 BAF250"/>
    <property type="match status" value="1"/>
</dbReference>
<feature type="compositionally biased region" description="Low complexity" evidence="1">
    <location>
        <begin position="141"/>
        <end position="150"/>
    </location>
</feature>
<feature type="compositionally biased region" description="Polar residues" evidence="1">
    <location>
        <begin position="167"/>
        <end position="181"/>
    </location>
</feature>
<gene>
    <name evidence="2" type="ORF">LYPA_23C002119</name>
</gene>
<feature type="compositionally biased region" description="Polar residues" evidence="1">
    <location>
        <begin position="200"/>
        <end position="219"/>
    </location>
</feature>
<sequence>MRTHFCQHNLKGIYFHRILQKGIVAVLKYFFDRAWIQECYFINLSVFLSQDLSGSIDDLPTGTEATLSSAVSASGSTSSQGDQSNPAQSPFSPHASPHLSSIPGGPSPSPVGSPVGSNQSRSGPISPASIPGSQMPPQPPGSQSESSSHPALSQSPMPQERGFMAGTQRNPQMSQYGPQQTGPSMSPHPSPGGQMHPGISSFQQSNSSGTYGPQMSQYGPQGKRRFSKMHRSRL</sequence>
<dbReference type="GO" id="GO:0006357">
    <property type="term" value="P:regulation of transcription by RNA polymerase II"/>
    <property type="evidence" value="ECO:0007669"/>
    <property type="project" value="TreeGrafter"/>
</dbReference>
<accession>A0A485NSS9</accession>
<dbReference type="GO" id="GO:0045893">
    <property type="term" value="P:positive regulation of DNA-templated transcription"/>
    <property type="evidence" value="ECO:0007669"/>
    <property type="project" value="TreeGrafter"/>
</dbReference>
<evidence type="ECO:0000313" key="3">
    <source>
        <dbReference type="Proteomes" id="UP000386466"/>
    </source>
</evidence>
<organism evidence="2 3">
    <name type="scientific">Lynx pardinus</name>
    <name type="common">Iberian lynx</name>
    <name type="synonym">Felis pardina</name>
    <dbReference type="NCBI Taxonomy" id="191816"/>
    <lineage>
        <taxon>Eukaryota</taxon>
        <taxon>Metazoa</taxon>
        <taxon>Chordata</taxon>
        <taxon>Craniata</taxon>
        <taxon>Vertebrata</taxon>
        <taxon>Euteleostomi</taxon>
        <taxon>Mammalia</taxon>
        <taxon>Eutheria</taxon>
        <taxon>Laurasiatheria</taxon>
        <taxon>Carnivora</taxon>
        <taxon>Feliformia</taxon>
        <taxon>Felidae</taxon>
        <taxon>Felinae</taxon>
        <taxon>Lynx</taxon>
    </lineage>
</organism>
<evidence type="ECO:0000313" key="2">
    <source>
        <dbReference type="EMBL" id="VFV35309.1"/>
    </source>
</evidence>
<feature type="compositionally biased region" description="Low complexity" evidence="1">
    <location>
        <begin position="182"/>
        <end position="193"/>
    </location>
</feature>
<feature type="compositionally biased region" description="Basic residues" evidence="1">
    <location>
        <begin position="222"/>
        <end position="234"/>
    </location>
</feature>
<dbReference type="EMBL" id="CAAGRJ010021043">
    <property type="protein sequence ID" value="VFV35309.1"/>
    <property type="molecule type" value="Genomic_DNA"/>
</dbReference>
<dbReference type="GO" id="GO:0006338">
    <property type="term" value="P:chromatin remodeling"/>
    <property type="evidence" value="ECO:0007669"/>
    <property type="project" value="InterPro"/>
</dbReference>
<dbReference type="Proteomes" id="UP000386466">
    <property type="component" value="Unassembled WGS sequence"/>
</dbReference>
<feature type="region of interest" description="Disordered" evidence="1">
    <location>
        <begin position="67"/>
        <end position="234"/>
    </location>
</feature>
<dbReference type="GO" id="GO:0016514">
    <property type="term" value="C:SWI/SNF complex"/>
    <property type="evidence" value="ECO:0007669"/>
    <property type="project" value="InterPro"/>
</dbReference>
<feature type="compositionally biased region" description="Low complexity" evidence="1">
    <location>
        <begin position="112"/>
        <end position="133"/>
    </location>
</feature>
<evidence type="ECO:0000256" key="1">
    <source>
        <dbReference type="SAM" id="MobiDB-lite"/>
    </source>
</evidence>
<feature type="compositionally biased region" description="Low complexity" evidence="1">
    <location>
        <begin position="68"/>
        <end position="84"/>
    </location>
</feature>
<dbReference type="GO" id="GO:0071565">
    <property type="term" value="C:nBAF complex"/>
    <property type="evidence" value="ECO:0007669"/>
    <property type="project" value="TreeGrafter"/>
</dbReference>
<dbReference type="GO" id="GO:0031491">
    <property type="term" value="F:nucleosome binding"/>
    <property type="evidence" value="ECO:0007669"/>
    <property type="project" value="TreeGrafter"/>
</dbReference>
<reference evidence="2 3" key="1">
    <citation type="submission" date="2019-01" db="EMBL/GenBank/DDBJ databases">
        <authorList>
            <person name="Alioto T."/>
            <person name="Alioto T."/>
        </authorList>
    </citation>
    <scope>NUCLEOTIDE SEQUENCE [LARGE SCALE GENOMIC DNA]</scope>
</reference>
<proteinExistence type="predicted"/>
<dbReference type="PANTHER" id="PTHR12656:SF11">
    <property type="entry name" value="AT-RICH INTERACTIVE DOMAIN-CONTAINING PROTEIN 1B"/>
    <property type="match status" value="1"/>
</dbReference>
<dbReference type="InterPro" id="IPR021906">
    <property type="entry name" value="BAF250/Osa"/>
</dbReference>
<name>A0A485NSS9_LYNPA</name>
<dbReference type="GO" id="GO:0035060">
    <property type="term" value="C:brahma complex"/>
    <property type="evidence" value="ECO:0007669"/>
    <property type="project" value="InterPro"/>
</dbReference>